<comment type="caution">
    <text evidence="1">The sequence shown here is derived from an EMBL/GenBank/DDBJ whole genome shotgun (WGS) entry which is preliminary data.</text>
</comment>
<evidence type="ECO:0000313" key="2">
    <source>
        <dbReference type="Proteomes" id="UP000178771"/>
    </source>
</evidence>
<dbReference type="Proteomes" id="UP000178771">
    <property type="component" value="Unassembled WGS sequence"/>
</dbReference>
<gene>
    <name evidence="1" type="ORF">A2982_01785</name>
</gene>
<proteinExistence type="predicted"/>
<sequence length="152" mass="17688">MKRKKSHIKSKTAGIETLRRFFPDNSADEVSIDEALQAAGRPMEMEKAEDNRAWLSNKLTTLKYHNLLTVHYTYDDGRRKLDRLRLTLNGKRALGRVEDGGYGEIEPKMNNVVTPPDIMKEIAQLKKNYPEYEITFDMKLKVENDMNLKKEE</sequence>
<organism evidence="1 2">
    <name type="scientific">candidate division WWE3 bacterium RIFCSPLOWO2_01_FULL_39_13</name>
    <dbReference type="NCBI Taxonomy" id="1802624"/>
    <lineage>
        <taxon>Bacteria</taxon>
        <taxon>Katanobacteria</taxon>
    </lineage>
</organism>
<evidence type="ECO:0000313" key="1">
    <source>
        <dbReference type="EMBL" id="OGC52197.1"/>
    </source>
</evidence>
<accession>A0A1F4V4R7</accession>
<dbReference type="AlphaFoldDB" id="A0A1F4V4R7"/>
<name>A0A1F4V4R7_UNCKA</name>
<protein>
    <submittedName>
        <fullName evidence="1">Uncharacterized protein</fullName>
    </submittedName>
</protein>
<dbReference type="STRING" id="1802624.A2982_01785"/>
<reference evidence="1 2" key="1">
    <citation type="journal article" date="2016" name="Nat. Commun.">
        <title>Thousands of microbial genomes shed light on interconnected biogeochemical processes in an aquifer system.</title>
        <authorList>
            <person name="Anantharaman K."/>
            <person name="Brown C.T."/>
            <person name="Hug L.A."/>
            <person name="Sharon I."/>
            <person name="Castelle C.J."/>
            <person name="Probst A.J."/>
            <person name="Thomas B.C."/>
            <person name="Singh A."/>
            <person name="Wilkins M.J."/>
            <person name="Karaoz U."/>
            <person name="Brodie E.L."/>
            <person name="Williams K.H."/>
            <person name="Hubbard S.S."/>
            <person name="Banfield J.F."/>
        </authorList>
    </citation>
    <scope>NUCLEOTIDE SEQUENCE [LARGE SCALE GENOMIC DNA]</scope>
</reference>
<dbReference type="EMBL" id="MEVH01000005">
    <property type="protein sequence ID" value="OGC52197.1"/>
    <property type="molecule type" value="Genomic_DNA"/>
</dbReference>